<evidence type="ECO:0000313" key="1">
    <source>
        <dbReference type="EMBL" id="KAJ9111049.1"/>
    </source>
</evidence>
<protein>
    <submittedName>
        <fullName evidence="1">Uncharacterized protein</fullName>
    </submittedName>
</protein>
<dbReference type="EMBL" id="JASBWR010000009">
    <property type="protein sequence ID" value="KAJ9111049.1"/>
    <property type="molecule type" value="Genomic_DNA"/>
</dbReference>
<accession>A0ACC2WIL4</accession>
<sequence length="299" mass="32402">MGRNAKLSAAQRSNVARYGQSNVVDDPSGSGSRVNATTGLIIEDSESSESEEEDRRQTKKQRTTVREEGGDYQPKEQGQTIIVPPRRKAPVRSKRDSGVGLSTEGTHDDAVHTVEALDHGETAQLDAMSGETTAGIPQDIVVPDVQVEDSAQGPTTKATAKKVVPPKKATRGKKAKDEKAGENWVKEDENLESLRIKAAYQLDKQRMDDRKEVWGQVSSLADRVLLANAHSTMTVYQTQAQTARSLFGTADEVRFVDEDGSEGDPEEEQGDQILAGLDLPAAEGDDQPVEGDRSFSAEV</sequence>
<evidence type="ECO:0000313" key="2">
    <source>
        <dbReference type="Proteomes" id="UP001241377"/>
    </source>
</evidence>
<organism evidence="1 2">
    <name type="scientific">Naganishia cerealis</name>
    <dbReference type="NCBI Taxonomy" id="610337"/>
    <lineage>
        <taxon>Eukaryota</taxon>
        <taxon>Fungi</taxon>
        <taxon>Dikarya</taxon>
        <taxon>Basidiomycota</taxon>
        <taxon>Agaricomycotina</taxon>
        <taxon>Tremellomycetes</taxon>
        <taxon>Filobasidiales</taxon>
        <taxon>Filobasidiaceae</taxon>
        <taxon>Naganishia</taxon>
    </lineage>
</organism>
<dbReference type="Proteomes" id="UP001241377">
    <property type="component" value="Unassembled WGS sequence"/>
</dbReference>
<gene>
    <name evidence="1" type="ORF">QFC19_001247</name>
</gene>
<name>A0ACC2WIL4_9TREE</name>
<comment type="caution">
    <text evidence="1">The sequence shown here is derived from an EMBL/GenBank/DDBJ whole genome shotgun (WGS) entry which is preliminary data.</text>
</comment>
<reference evidence="1" key="1">
    <citation type="submission" date="2023-04" db="EMBL/GenBank/DDBJ databases">
        <title>Draft Genome sequencing of Naganishia species isolated from polar environments using Oxford Nanopore Technology.</title>
        <authorList>
            <person name="Leo P."/>
            <person name="Venkateswaran K."/>
        </authorList>
    </citation>
    <scope>NUCLEOTIDE SEQUENCE</scope>
    <source>
        <strain evidence="1">MNA-CCFEE 5261</strain>
    </source>
</reference>
<proteinExistence type="predicted"/>
<keyword evidence="2" id="KW-1185">Reference proteome</keyword>